<reference evidence="2 3" key="1">
    <citation type="submission" date="2016-02" db="EMBL/GenBank/DDBJ databases">
        <title>Genome analysis of coral dinoflagellate symbionts highlights evolutionary adaptations to a symbiotic lifestyle.</title>
        <authorList>
            <person name="Aranda M."/>
            <person name="Li Y."/>
            <person name="Liew Y.J."/>
            <person name="Baumgarten S."/>
            <person name="Simakov O."/>
            <person name="Wilson M."/>
            <person name="Piel J."/>
            <person name="Ashoor H."/>
            <person name="Bougouffa S."/>
            <person name="Bajic V.B."/>
            <person name="Ryu T."/>
            <person name="Ravasi T."/>
            <person name="Bayer T."/>
            <person name="Micklem G."/>
            <person name="Kim H."/>
            <person name="Bhak J."/>
            <person name="Lajeunesse T.C."/>
            <person name="Voolstra C.R."/>
        </authorList>
    </citation>
    <scope>NUCLEOTIDE SEQUENCE [LARGE SCALE GENOMIC DNA]</scope>
    <source>
        <strain evidence="2 3">CCMP2467</strain>
    </source>
</reference>
<feature type="region of interest" description="Disordered" evidence="1">
    <location>
        <begin position="60"/>
        <end position="83"/>
    </location>
</feature>
<keyword evidence="3" id="KW-1185">Reference proteome</keyword>
<comment type="caution">
    <text evidence="2">The sequence shown here is derived from an EMBL/GenBank/DDBJ whole genome shotgun (WGS) entry which is preliminary data.</text>
</comment>
<dbReference type="OrthoDB" id="434888at2759"/>
<dbReference type="EMBL" id="LSRX01000005">
    <property type="protein sequence ID" value="OLQ15260.1"/>
    <property type="molecule type" value="Genomic_DNA"/>
</dbReference>
<evidence type="ECO:0000256" key="1">
    <source>
        <dbReference type="SAM" id="MobiDB-lite"/>
    </source>
</evidence>
<accession>A0A1Q9F6D9</accession>
<proteinExistence type="predicted"/>
<dbReference type="AlphaFoldDB" id="A0A1Q9F6D9"/>
<protein>
    <submittedName>
        <fullName evidence="2">Uncharacterized protein</fullName>
    </submittedName>
</protein>
<evidence type="ECO:0000313" key="2">
    <source>
        <dbReference type="EMBL" id="OLQ15260.1"/>
    </source>
</evidence>
<evidence type="ECO:0000313" key="3">
    <source>
        <dbReference type="Proteomes" id="UP000186817"/>
    </source>
</evidence>
<sequence length="109" mass="12276">MTFRFESVQPGQKLTRTLQCIEGKQIKTAAGLKVVGWSSVHGMMSWTQGLRSPQRVPIHAAERKRPCQRKRVSTSASRPRQLASCAAPRRRFLKVSSMALRSSVLMRLP</sequence>
<gene>
    <name evidence="2" type="ORF">AK812_SmicGene499</name>
</gene>
<name>A0A1Q9F6D9_SYMMI</name>
<organism evidence="2 3">
    <name type="scientific">Symbiodinium microadriaticum</name>
    <name type="common">Dinoflagellate</name>
    <name type="synonym">Zooxanthella microadriatica</name>
    <dbReference type="NCBI Taxonomy" id="2951"/>
    <lineage>
        <taxon>Eukaryota</taxon>
        <taxon>Sar</taxon>
        <taxon>Alveolata</taxon>
        <taxon>Dinophyceae</taxon>
        <taxon>Suessiales</taxon>
        <taxon>Symbiodiniaceae</taxon>
        <taxon>Symbiodinium</taxon>
    </lineage>
</organism>
<dbReference type="Proteomes" id="UP000186817">
    <property type="component" value="Unassembled WGS sequence"/>
</dbReference>